<dbReference type="SUPFAM" id="SSF101148">
    <property type="entry name" value="Plant invertase/pectin methylesterase inhibitor"/>
    <property type="match status" value="1"/>
</dbReference>
<dbReference type="Gene3D" id="1.20.140.40">
    <property type="entry name" value="Invertase/pectin methylesterase inhibitor family protein"/>
    <property type="match status" value="1"/>
</dbReference>
<feature type="signal peptide" evidence="4">
    <location>
        <begin position="1"/>
        <end position="23"/>
    </location>
</feature>
<dbReference type="PANTHER" id="PTHR35357:SF27">
    <property type="entry name" value="OS01G0253200 PROTEIN"/>
    <property type="match status" value="1"/>
</dbReference>
<dbReference type="SMART" id="SM00856">
    <property type="entry name" value="PMEI"/>
    <property type="match status" value="1"/>
</dbReference>
<organism evidence="6 7">
    <name type="scientific">Carex littledalei</name>
    <dbReference type="NCBI Taxonomy" id="544730"/>
    <lineage>
        <taxon>Eukaryota</taxon>
        <taxon>Viridiplantae</taxon>
        <taxon>Streptophyta</taxon>
        <taxon>Embryophyta</taxon>
        <taxon>Tracheophyta</taxon>
        <taxon>Spermatophyta</taxon>
        <taxon>Magnoliopsida</taxon>
        <taxon>Liliopsida</taxon>
        <taxon>Poales</taxon>
        <taxon>Cyperaceae</taxon>
        <taxon>Cyperoideae</taxon>
        <taxon>Cariceae</taxon>
        <taxon>Carex</taxon>
        <taxon>Carex subgen. Euthyceras</taxon>
    </lineage>
</organism>
<gene>
    <name evidence="6" type="ORF">FCM35_KLT09369</name>
</gene>
<protein>
    <submittedName>
        <fullName evidence="6">Plant invertase/pectin methylesterase inhibitor</fullName>
    </submittedName>
</protein>
<keyword evidence="1 4" id="KW-0732">Signal</keyword>
<dbReference type="CDD" id="cd15800">
    <property type="entry name" value="PMEI-like_2"/>
    <property type="match status" value="1"/>
</dbReference>
<evidence type="ECO:0000256" key="1">
    <source>
        <dbReference type="ARBA" id="ARBA00022729"/>
    </source>
</evidence>
<accession>A0A833R8V2</accession>
<evidence type="ECO:0000313" key="6">
    <source>
        <dbReference type="EMBL" id="KAF3340525.1"/>
    </source>
</evidence>
<reference evidence="6" key="1">
    <citation type="submission" date="2020-01" db="EMBL/GenBank/DDBJ databases">
        <title>Genome sequence of Kobresia littledalei, the first chromosome-level genome in the family Cyperaceae.</title>
        <authorList>
            <person name="Qu G."/>
        </authorList>
    </citation>
    <scope>NUCLEOTIDE SEQUENCE</scope>
    <source>
        <strain evidence="6">C.B.Clarke</strain>
        <tissue evidence="6">Leaf</tissue>
    </source>
</reference>
<evidence type="ECO:0000256" key="4">
    <source>
        <dbReference type="SAM" id="SignalP"/>
    </source>
</evidence>
<evidence type="ECO:0000256" key="2">
    <source>
        <dbReference type="ARBA" id="ARBA00023157"/>
    </source>
</evidence>
<comment type="caution">
    <text evidence="6">The sequence shown here is derived from an EMBL/GenBank/DDBJ whole genome shotgun (WGS) entry which is preliminary data.</text>
</comment>
<evidence type="ECO:0000313" key="7">
    <source>
        <dbReference type="Proteomes" id="UP000623129"/>
    </source>
</evidence>
<dbReference type="EMBL" id="SWLB01000002">
    <property type="protein sequence ID" value="KAF3340525.1"/>
    <property type="molecule type" value="Genomic_DNA"/>
</dbReference>
<dbReference type="Pfam" id="PF04043">
    <property type="entry name" value="PMEI"/>
    <property type="match status" value="1"/>
</dbReference>
<dbReference type="OrthoDB" id="770764at2759"/>
<dbReference type="GO" id="GO:0004857">
    <property type="term" value="F:enzyme inhibitor activity"/>
    <property type="evidence" value="ECO:0007669"/>
    <property type="project" value="InterPro"/>
</dbReference>
<keyword evidence="7" id="KW-1185">Reference proteome</keyword>
<proteinExistence type="inferred from homology"/>
<evidence type="ECO:0000256" key="3">
    <source>
        <dbReference type="ARBA" id="ARBA00038471"/>
    </source>
</evidence>
<feature type="domain" description="Pectinesterase inhibitor" evidence="5">
    <location>
        <begin position="21"/>
        <end position="169"/>
    </location>
</feature>
<feature type="chain" id="PRO_5032727515" evidence="4">
    <location>
        <begin position="24"/>
        <end position="181"/>
    </location>
</feature>
<comment type="similarity">
    <text evidence="3">Belongs to the PMEI family.</text>
</comment>
<dbReference type="InterPro" id="IPR006501">
    <property type="entry name" value="Pectinesterase_inhib_dom"/>
</dbReference>
<dbReference type="PANTHER" id="PTHR35357">
    <property type="entry name" value="OS02G0537100 PROTEIN"/>
    <property type="match status" value="1"/>
</dbReference>
<evidence type="ECO:0000259" key="5">
    <source>
        <dbReference type="SMART" id="SM00856"/>
    </source>
</evidence>
<dbReference type="InterPro" id="IPR035513">
    <property type="entry name" value="Invertase/methylesterase_inhib"/>
</dbReference>
<name>A0A833R8V2_9POAL</name>
<sequence>MAKSVQFALFLLLSYQLLSLVSATPIANFCGKTHDPRLCMNAINTFSGAYPATINAQAMLRMHLSAISKRCVSAKTRALRMAKGAGSSTRMSLKTCAELYNNAVDLIGVSMRALNANDGQTGQMVQIMLQEIRQSAQQCDVQFQRPGLSNPLSHVSGSIVKMTVNADDLNNLMNSNPNLFH</sequence>
<dbReference type="Proteomes" id="UP000623129">
    <property type="component" value="Unassembled WGS sequence"/>
</dbReference>
<keyword evidence="2" id="KW-1015">Disulfide bond</keyword>
<dbReference type="NCBIfam" id="TIGR01614">
    <property type="entry name" value="PME_inhib"/>
    <property type="match status" value="1"/>
</dbReference>
<dbReference type="AlphaFoldDB" id="A0A833R8V2"/>